<evidence type="ECO:0000313" key="3">
    <source>
        <dbReference type="EMBL" id="MBK6299890.1"/>
    </source>
</evidence>
<dbReference type="EMBL" id="JADIXZ010000001">
    <property type="protein sequence ID" value="MBK6299890.1"/>
    <property type="molecule type" value="Genomic_DNA"/>
</dbReference>
<reference evidence="3 4" key="1">
    <citation type="submission" date="2020-10" db="EMBL/GenBank/DDBJ databases">
        <title>Connecting structure to function with the recovery of over 1000 high-quality activated sludge metagenome-assembled genomes encoding full-length rRNA genes using long-read sequencing.</title>
        <authorList>
            <person name="Singleton C.M."/>
            <person name="Petriglieri F."/>
            <person name="Kristensen J.M."/>
            <person name="Kirkegaard R.H."/>
            <person name="Michaelsen T.Y."/>
            <person name="Andersen M.H."/>
            <person name="Karst S.M."/>
            <person name="Dueholm M.S."/>
            <person name="Nielsen P.H."/>
            <person name="Albertsen M."/>
        </authorList>
    </citation>
    <scope>NUCLEOTIDE SEQUENCE [LARGE SCALE GENOMIC DNA]</scope>
    <source>
        <strain evidence="3">AalE_18-Q3-R2-46_BAT3C.188</strain>
    </source>
</reference>
<evidence type="ECO:0000313" key="4">
    <source>
        <dbReference type="Proteomes" id="UP000718281"/>
    </source>
</evidence>
<dbReference type="Proteomes" id="UP000718281">
    <property type="component" value="Unassembled WGS sequence"/>
</dbReference>
<dbReference type="GO" id="GO:0032259">
    <property type="term" value="P:methylation"/>
    <property type="evidence" value="ECO:0007669"/>
    <property type="project" value="UniProtKB-KW"/>
</dbReference>
<organism evidence="3 4">
    <name type="scientific">Candidatus Phosphoribacter hodrii</name>
    <dbReference type="NCBI Taxonomy" id="2953743"/>
    <lineage>
        <taxon>Bacteria</taxon>
        <taxon>Bacillati</taxon>
        <taxon>Actinomycetota</taxon>
        <taxon>Actinomycetes</taxon>
        <taxon>Micrococcales</taxon>
        <taxon>Dermatophilaceae</taxon>
        <taxon>Candidatus Phosphoribacter</taxon>
    </lineage>
</organism>
<dbReference type="InterPro" id="IPR038375">
    <property type="entry name" value="NDUFAF7_sf"/>
</dbReference>
<dbReference type="SUPFAM" id="SSF53335">
    <property type="entry name" value="S-adenosyl-L-methionine-dependent methyltransferases"/>
    <property type="match status" value="1"/>
</dbReference>
<evidence type="ECO:0000256" key="1">
    <source>
        <dbReference type="ARBA" id="ARBA00022603"/>
    </source>
</evidence>
<dbReference type="InterPro" id="IPR003788">
    <property type="entry name" value="NDUFAF7"/>
</dbReference>
<dbReference type="AlphaFoldDB" id="A0A934X3P9"/>
<comment type="caution">
    <text evidence="3">The sequence shown here is derived from an EMBL/GenBank/DDBJ whole genome shotgun (WGS) entry which is preliminary data.</text>
</comment>
<keyword evidence="1 3" id="KW-0489">Methyltransferase</keyword>
<keyword evidence="2" id="KW-0808">Transferase</keyword>
<gene>
    <name evidence="3" type="ORF">IPF40_02155</name>
</gene>
<sequence length="320" mass="34327">MGKIGWVLAWQEALYGPRGFYRGQVPARDFATATHPPLGAVLAEAIWHYADLLELSGVVDIGAGRGELIGALHAHRPDRPLLGVDVVERPADLPDGVGWLRGPGGAPLPDELSDLTDVLVVAHEWLDVVPCVIGQLDADGVVREVLVDPTSGDEDLGDPLADAELAWQQRHWPLLAEGDRVEVGLSRDLAWADLLSRVCRGAAIAIDSGHVAAARPRNGTLAAYREDAAVRPVPDGSCDLSAQVAVDSLRHDEIHTQTTAFESFGVWAPMPDPALARCDETAYRRRLLRATSAATLTDPAGHGAFRWVVVRQAGAMTKRS</sequence>
<protein>
    <submittedName>
        <fullName evidence="3">SAM-dependent methyltransferase</fullName>
    </submittedName>
</protein>
<accession>A0A934X3P9</accession>
<dbReference type="GO" id="GO:0008168">
    <property type="term" value="F:methyltransferase activity"/>
    <property type="evidence" value="ECO:0007669"/>
    <property type="project" value="UniProtKB-KW"/>
</dbReference>
<dbReference type="Pfam" id="PF02636">
    <property type="entry name" value="Methyltransf_28"/>
    <property type="match status" value="1"/>
</dbReference>
<dbReference type="Gene3D" id="3.40.50.12710">
    <property type="match status" value="1"/>
</dbReference>
<evidence type="ECO:0000256" key="2">
    <source>
        <dbReference type="ARBA" id="ARBA00022679"/>
    </source>
</evidence>
<dbReference type="InterPro" id="IPR029063">
    <property type="entry name" value="SAM-dependent_MTases_sf"/>
</dbReference>
<name>A0A934X3P9_9MICO</name>
<proteinExistence type="predicted"/>